<protein>
    <submittedName>
        <fullName evidence="2">Uncharacterized protein</fullName>
    </submittedName>
</protein>
<dbReference type="AlphaFoldDB" id="A0A0M8PCL3"/>
<dbReference type="Proteomes" id="UP000037696">
    <property type="component" value="Unassembled WGS sequence"/>
</dbReference>
<gene>
    <name evidence="2" type="ORF">ACN38_g872</name>
</gene>
<accession>A0A0M8PCL3</accession>
<comment type="caution">
    <text evidence="2">The sequence shown here is derived from an EMBL/GenBank/DDBJ whole genome shotgun (WGS) entry which is preliminary data.</text>
</comment>
<evidence type="ECO:0000256" key="1">
    <source>
        <dbReference type="SAM" id="MobiDB-lite"/>
    </source>
</evidence>
<reference evidence="2 3" key="1">
    <citation type="submission" date="2015-08" db="EMBL/GenBank/DDBJ databases">
        <title>Genome sequencing of Penicillium nordicum.</title>
        <authorList>
            <person name="Nguyen H.D."/>
            <person name="Seifert K.A."/>
        </authorList>
    </citation>
    <scope>NUCLEOTIDE SEQUENCE [LARGE SCALE GENOMIC DNA]</scope>
    <source>
        <strain evidence="2 3">DAOMC 185683</strain>
    </source>
</reference>
<feature type="region of interest" description="Disordered" evidence="1">
    <location>
        <begin position="44"/>
        <end position="66"/>
    </location>
</feature>
<sequence length="66" mass="7278">MRSAEFIPRVLGNSWADKSQVSQQAFNLIRDEICAKIENVARASPSEAGEVERQHQGSANQISLHA</sequence>
<dbReference type="EMBL" id="LHQQ01000008">
    <property type="protein sequence ID" value="KOS48167.1"/>
    <property type="molecule type" value="Genomic_DNA"/>
</dbReference>
<evidence type="ECO:0000313" key="2">
    <source>
        <dbReference type="EMBL" id="KOS48167.1"/>
    </source>
</evidence>
<organism evidence="2 3">
    <name type="scientific">Penicillium nordicum</name>
    <dbReference type="NCBI Taxonomy" id="229535"/>
    <lineage>
        <taxon>Eukaryota</taxon>
        <taxon>Fungi</taxon>
        <taxon>Dikarya</taxon>
        <taxon>Ascomycota</taxon>
        <taxon>Pezizomycotina</taxon>
        <taxon>Eurotiomycetes</taxon>
        <taxon>Eurotiomycetidae</taxon>
        <taxon>Eurotiales</taxon>
        <taxon>Aspergillaceae</taxon>
        <taxon>Penicillium</taxon>
    </lineage>
</organism>
<name>A0A0M8PCL3_9EURO</name>
<evidence type="ECO:0000313" key="3">
    <source>
        <dbReference type="Proteomes" id="UP000037696"/>
    </source>
</evidence>
<keyword evidence="3" id="KW-1185">Reference proteome</keyword>
<feature type="compositionally biased region" description="Polar residues" evidence="1">
    <location>
        <begin position="56"/>
        <end position="66"/>
    </location>
</feature>
<proteinExistence type="predicted"/>